<dbReference type="Gene3D" id="1.10.510.10">
    <property type="entry name" value="Transferase(Phosphotransferase) domain 1"/>
    <property type="match status" value="1"/>
</dbReference>
<dbReference type="SUPFAM" id="SSF56112">
    <property type="entry name" value="Protein kinase-like (PK-like)"/>
    <property type="match status" value="1"/>
</dbReference>
<keyword evidence="8" id="KW-1185">Reference proteome</keyword>
<dbReference type="Gene3D" id="3.30.200.20">
    <property type="entry name" value="Phosphorylase Kinase, domain 1"/>
    <property type="match status" value="1"/>
</dbReference>
<dbReference type="RefSeq" id="WP_053232315.1">
    <property type="nucleotide sequence ID" value="NZ_CP011125.1"/>
</dbReference>
<dbReference type="PROSITE" id="PS50011">
    <property type="entry name" value="PROTEIN_KINASE_DOM"/>
    <property type="match status" value="1"/>
</dbReference>
<proteinExistence type="predicted"/>
<dbReference type="Proteomes" id="UP000034883">
    <property type="component" value="Chromosome"/>
</dbReference>
<evidence type="ECO:0000256" key="3">
    <source>
        <dbReference type="ARBA" id="ARBA00022777"/>
    </source>
</evidence>
<dbReference type="GO" id="GO:0005524">
    <property type="term" value="F:ATP binding"/>
    <property type="evidence" value="ECO:0007669"/>
    <property type="project" value="UniProtKB-KW"/>
</dbReference>
<dbReference type="EMBL" id="CP011125">
    <property type="protein sequence ID" value="AKF05040.1"/>
    <property type="molecule type" value="Genomic_DNA"/>
</dbReference>
<dbReference type="AlphaFoldDB" id="A0A0F6W1R4"/>
<dbReference type="KEGG" id="samy:DB32_002189"/>
<name>A0A0F6W1R4_9BACT</name>
<evidence type="ECO:0000259" key="6">
    <source>
        <dbReference type="PROSITE" id="PS50011"/>
    </source>
</evidence>
<keyword evidence="3" id="KW-0418">Kinase</keyword>
<reference evidence="7 8" key="1">
    <citation type="submission" date="2015-03" db="EMBL/GenBank/DDBJ databases">
        <title>Genome assembly of Sandaracinus amylolyticus DSM 53668.</title>
        <authorList>
            <person name="Sharma G."/>
            <person name="Subramanian S."/>
        </authorList>
    </citation>
    <scope>NUCLEOTIDE SEQUENCE [LARGE SCALE GENOMIC DNA]</scope>
    <source>
        <strain evidence="7 8">DSM 53668</strain>
    </source>
</reference>
<dbReference type="InterPro" id="IPR008271">
    <property type="entry name" value="Ser/Thr_kinase_AS"/>
</dbReference>
<evidence type="ECO:0000256" key="5">
    <source>
        <dbReference type="SAM" id="Phobius"/>
    </source>
</evidence>
<feature type="transmembrane region" description="Helical" evidence="5">
    <location>
        <begin position="356"/>
        <end position="384"/>
    </location>
</feature>
<sequence length="530" mass="55184">MSAVGRRIDRYVIEAELDAGGFGQVFRARHGVTGRAVALKLLHPSREASLDVVERFLREARILSAISSPHVVQVLDAGISDDRKIFLAMELLEGESLAKRIQRAGPLPMRDAITVARQMLAGLSAAHAAGVVHRDLKPGNVFLARGHDGSETAKVLDFGISKSRARGDESVITMTGAVLGTPHYMAPEQLHGARDVDGRADLYALAVCLYEMLSGRLPYSATTIDGLIAQRLSEPPTPLATHAPHLPRALLTIIDRGLARDPDARFRTPAELDAALTTLEMAALPPTTPPAMLAPSPVSTRPIPGASPYASHRPAPSIGASAVMMPSPISASGARSVGPAPSHAIAAPAAPARNGLLLVMLGGALVVIVLLVLALAGVTAAFVWSRSSAPAPVVVTPAPTPAPPAAVDPIPEDPARWNVPTATPTPAPVAGATRVWVDDVLGDVDGAALDRLAARATPALERCRSGQAQDVVVQIFVNRGGDIPIAQAHPVRPHGDGSTARCVARALRDAGPLDHEDSDGIVTFAAHVAP</sequence>
<dbReference type="OrthoDB" id="9801841at2"/>
<keyword evidence="1" id="KW-0808">Transferase</keyword>
<evidence type="ECO:0000256" key="4">
    <source>
        <dbReference type="ARBA" id="ARBA00022840"/>
    </source>
</evidence>
<dbReference type="PANTHER" id="PTHR43289">
    <property type="entry name" value="MITOGEN-ACTIVATED PROTEIN KINASE KINASE KINASE 20-RELATED"/>
    <property type="match status" value="1"/>
</dbReference>
<gene>
    <name evidence="7" type="ORF">DB32_002189</name>
</gene>
<evidence type="ECO:0000313" key="7">
    <source>
        <dbReference type="EMBL" id="AKF05040.1"/>
    </source>
</evidence>
<dbReference type="CDD" id="cd14014">
    <property type="entry name" value="STKc_PknB_like"/>
    <property type="match status" value="1"/>
</dbReference>
<keyword evidence="4" id="KW-0067">ATP-binding</keyword>
<keyword evidence="5" id="KW-0472">Membrane</keyword>
<evidence type="ECO:0000313" key="8">
    <source>
        <dbReference type="Proteomes" id="UP000034883"/>
    </source>
</evidence>
<feature type="domain" description="Protein kinase" evidence="6">
    <location>
        <begin position="11"/>
        <end position="279"/>
    </location>
</feature>
<dbReference type="InterPro" id="IPR000719">
    <property type="entry name" value="Prot_kinase_dom"/>
</dbReference>
<keyword evidence="5" id="KW-1133">Transmembrane helix</keyword>
<dbReference type="InterPro" id="IPR011009">
    <property type="entry name" value="Kinase-like_dom_sf"/>
</dbReference>
<keyword evidence="2" id="KW-0547">Nucleotide-binding</keyword>
<evidence type="ECO:0000256" key="2">
    <source>
        <dbReference type="ARBA" id="ARBA00022741"/>
    </source>
</evidence>
<dbReference type="PANTHER" id="PTHR43289:SF6">
    <property type="entry name" value="SERINE_THREONINE-PROTEIN KINASE NEKL-3"/>
    <property type="match status" value="1"/>
</dbReference>
<dbReference type="GO" id="GO:0004674">
    <property type="term" value="F:protein serine/threonine kinase activity"/>
    <property type="evidence" value="ECO:0007669"/>
    <property type="project" value="TreeGrafter"/>
</dbReference>
<accession>A0A0F6W1R4</accession>
<evidence type="ECO:0000256" key="1">
    <source>
        <dbReference type="ARBA" id="ARBA00022679"/>
    </source>
</evidence>
<dbReference type="PROSITE" id="PS00108">
    <property type="entry name" value="PROTEIN_KINASE_ST"/>
    <property type="match status" value="1"/>
</dbReference>
<dbReference type="Pfam" id="PF00069">
    <property type="entry name" value="Pkinase"/>
    <property type="match status" value="1"/>
</dbReference>
<organism evidence="7 8">
    <name type="scientific">Sandaracinus amylolyticus</name>
    <dbReference type="NCBI Taxonomy" id="927083"/>
    <lineage>
        <taxon>Bacteria</taxon>
        <taxon>Pseudomonadati</taxon>
        <taxon>Myxococcota</taxon>
        <taxon>Polyangia</taxon>
        <taxon>Polyangiales</taxon>
        <taxon>Sandaracinaceae</taxon>
        <taxon>Sandaracinus</taxon>
    </lineage>
</organism>
<protein>
    <submittedName>
        <fullName evidence="7">Adenylate cyclase</fullName>
    </submittedName>
</protein>
<keyword evidence="5" id="KW-0812">Transmembrane</keyword>
<dbReference type="SMART" id="SM00220">
    <property type="entry name" value="S_TKc"/>
    <property type="match status" value="1"/>
</dbReference>